<evidence type="ECO:0000256" key="6">
    <source>
        <dbReference type="ARBA" id="ARBA00040136"/>
    </source>
</evidence>
<gene>
    <name evidence="11" type="ORF">RDWZM_004676</name>
</gene>
<evidence type="ECO:0000256" key="1">
    <source>
        <dbReference type="ARBA" id="ARBA00004123"/>
    </source>
</evidence>
<evidence type="ECO:0000256" key="3">
    <source>
        <dbReference type="ARBA" id="ARBA00023163"/>
    </source>
</evidence>
<evidence type="ECO:0000313" key="12">
    <source>
        <dbReference type="Proteomes" id="UP001142055"/>
    </source>
</evidence>
<comment type="subcellular location">
    <subcellularLocation>
        <location evidence="1">Nucleus</location>
    </subcellularLocation>
</comment>
<dbReference type="GO" id="GO:0006366">
    <property type="term" value="P:transcription by RNA polymerase II"/>
    <property type="evidence" value="ECO:0007669"/>
    <property type="project" value="InterPro"/>
</dbReference>
<dbReference type="AlphaFoldDB" id="A0A9Q0M4R9"/>
<evidence type="ECO:0000256" key="8">
    <source>
        <dbReference type="ARBA" id="ARBA00062721"/>
    </source>
</evidence>
<keyword evidence="12" id="KW-1185">Reference proteome</keyword>
<evidence type="ECO:0000256" key="7">
    <source>
        <dbReference type="ARBA" id="ARBA00056273"/>
    </source>
</evidence>
<dbReference type="FunFam" id="1.10.20.10:FF:000028">
    <property type="entry name" value="Transcription initiation factor TFIID subunit 13"/>
    <property type="match status" value="1"/>
</dbReference>
<organism evidence="11 12">
    <name type="scientific">Blomia tropicalis</name>
    <name type="common">Mite</name>
    <dbReference type="NCBI Taxonomy" id="40697"/>
    <lineage>
        <taxon>Eukaryota</taxon>
        <taxon>Metazoa</taxon>
        <taxon>Ecdysozoa</taxon>
        <taxon>Arthropoda</taxon>
        <taxon>Chelicerata</taxon>
        <taxon>Arachnida</taxon>
        <taxon>Acari</taxon>
        <taxon>Acariformes</taxon>
        <taxon>Sarcoptiformes</taxon>
        <taxon>Astigmata</taxon>
        <taxon>Glycyphagoidea</taxon>
        <taxon>Echimyopodidae</taxon>
        <taxon>Blomia</taxon>
    </lineage>
</organism>
<feature type="region of interest" description="Disordered" evidence="10">
    <location>
        <begin position="1"/>
        <end position="60"/>
    </location>
</feature>
<dbReference type="GO" id="GO:0046982">
    <property type="term" value="F:protein heterodimerization activity"/>
    <property type="evidence" value="ECO:0007669"/>
    <property type="project" value="InterPro"/>
</dbReference>
<dbReference type="GO" id="GO:0005669">
    <property type="term" value="C:transcription factor TFIID complex"/>
    <property type="evidence" value="ECO:0007669"/>
    <property type="project" value="TreeGrafter"/>
</dbReference>
<reference evidence="11" key="1">
    <citation type="submission" date="2022-12" db="EMBL/GenBank/DDBJ databases">
        <title>Genome assemblies of Blomia tropicalis.</title>
        <authorList>
            <person name="Cui Y."/>
        </authorList>
    </citation>
    <scope>NUCLEOTIDE SEQUENCE</scope>
    <source>
        <tissue evidence="11">Adult mites</tissue>
    </source>
</reference>
<keyword evidence="2" id="KW-0805">Transcription regulation</keyword>
<proteinExistence type="inferred from homology"/>
<evidence type="ECO:0000256" key="10">
    <source>
        <dbReference type="SAM" id="MobiDB-lite"/>
    </source>
</evidence>
<comment type="similarity">
    <text evidence="5">Belongs to the TAF13 family.</text>
</comment>
<evidence type="ECO:0000313" key="11">
    <source>
        <dbReference type="EMBL" id="KAJ6218864.1"/>
    </source>
</evidence>
<dbReference type="PANTHER" id="PTHR11380">
    <property type="entry name" value="TRANSCRIPTION INITIATION FACTOR TFIID/SUPT3-RELATED"/>
    <property type="match status" value="1"/>
</dbReference>
<dbReference type="Proteomes" id="UP001142055">
    <property type="component" value="Chromosome 2"/>
</dbReference>
<dbReference type="PANTHER" id="PTHR11380:SF5">
    <property type="entry name" value="TRANSCRIPTION INITIATION FACTOR TFIID SUBUNIT 13"/>
    <property type="match status" value="1"/>
</dbReference>
<keyword evidence="3" id="KW-0804">Transcription</keyword>
<sequence>MSSNIESMDQESSNSVQDESTNAHEQVQIAVTTSTTTSTSNTPSTSSSGSSSISSTTTTNTIDRKKRLFSKELRCMMYGFGDDQNPYTETVDMLEDLVIHFIGDIALRALEIFDAKDIWNQCNEDRHVYMYTPESYDWVDLFPQQCFVT</sequence>
<dbReference type="Gene3D" id="1.10.20.10">
    <property type="entry name" value="Histone, subunit A"/>
    <property type="match status" value="1"/>
</dbReference>
<keyword evidence="4" id="KW-0539">Nucleus</keyword>
<accession>A0A9Q0M4R9</accession>
<name>A0A9Q0M4R9_BLOTA</name>
<evidence type="ECO:0000256" key="5">
    <source>
        <dbReference type="ARBA" id="ARBA00038392"/>
    </source>
</evidence>
<comment type="caution">
    <text evidence="11">The sequence shown here is derived from an EMBL/GenBank/DDBJ whole genome shotgun (WGS) entry which is preliminary data.</text>
</comment>
<evidence type="ECO:0000256" key="9">
    <source>
        <dbReference type="ARBA" id="ARBA00082869"/>
    </source>
</evidence>
<feature type="compositionally biased region" description="Low complexity" evidence="10">
    <location>
        <begin position="32"/>
        <end position="60"/>
    </location>
</feature>
<comment type="subunit">
    <text evidence="8">Component of the TFIID basal transcription factor complex, composed of TATA-box-binding protein TBP, and a number of TBP-associated factors (TAFs), including TAF1, TAF2, TAF3, TAF4, TAF5, TAF6, TAF7, TAF8, TAF9, TAF10, TAF11, TAF12 and TAF13. Interacts with TBP, and more strongly with TAF10 and TAF11.</text>
</comment>
<dbReference type="EMBL" id="JAPWDV010000002">
    <property type="protein sequence ID" value="KAJ6218864.1"/>
    <property type="molecule type" value="Genomic_DNA"/>
</dbReference>
<comment type="function">
    <text evidence="7">The TFIID basal transcription factor complex plays a major role in the initiation of RNA polymerase II (Pol II)-dependent transcription. TFIID recognizes and binds promoters via its subunit TBP, a TATA-box-binding protein, and promotes assembly of the pre-initiation complex (PIC). The TFIID complex consists of TBP and TBP-associated factors (TAFs), including TAF1, TAF2, TAF3, TAF4, TAF5, TAF6, TAF7, TAF8, TAF9, TAF10, TAF11, TAF12 and TAF13. TAF13, together with TAF11 and TBP, play key roles during promoter binding by the TFIID and TFIIA transcription factor complexes.</text>
</comment>
<feature type="compositionally biased region" description="Polar residues" evidence="10">
    <location>
        <begin position="1"/>
        <end position="31"/>
    </location>
</feature>
<protein>
    <recommendedName>
        <fullName evidence="6">Transcription initiation factor TFIID subunit 13</fullName>
    </recommendedName>
    <alternativeName>
        <fullName evidence="9">Transcription initiation factor TFIID 18 kDa subunit</fullName>
    </alternativeName>
</protein>
<dbReference type="Pfam" id="PF02269">
    <property type="entry name" value="TFIID-18kDa"/>
    <property type="match status" value="1"/>
</dbReference>
<evidence type="ECO:0000256" key="2">
    <source>
        <dbReference type="ARBA" id="ARBA00023015"/>
    </source>
</evidence>
<evidence type="ECO:0000256" key="4">
    <source>
        <dbReference type="ARBA" id="ARBA00023242"/>
    </source>
</evidence>
<dbReference type="InterPro" id="IPR009072">
    <property type="entry name" value="Histone-fold"/>
</dbReference>
<dbReference type="SUPFAM" id="SSF47113">
    <property type="entry name" value="Histone-fold"/>
    <property type="match status" value="1"/>
</dbReference>
<dbReference type="InterPro" id="IPR003195">
    <property type="entry name" value="TFIID_TAF13"/>
</dbReference>